<name>A0A5C5Y217_9PLAN</name>
<reference evidence="6 7" key="1">
    <citation type="submission" date="2019-02" db="EMBL/GenBank/DDBJ databases">
        <title>Deep-cultivation of Planctomycetes and their phenomic and genomic characterization uncovers novel biology.</title>
        <authorList>
            <person name="Wiegand S."/>
            <person name="Jogler M."/>
            <person name="Boedeker C."/>
            <person name="Pinto D."/>
            <person name="Vollmers J."/>
            <person name="Rivas-Marin E."/>
            <person name="Kohn T."/>
            <person name="Peeters S.H."/>
            <person name="Heuer A."/>
            <person name="Rast P."/>
            <person name="Oberbeckmann S."/>
            <person name="Bunk B."/>
            <person name="Jeske O."/>
            <person name="Meyerdierks A."/>
            <person name="Storesund J.E."/>
            <person name="Kallscheuer N."/>
            <person name="Luecker S."/>
            <person name="Lage O.M."/>
            <person name="Pohl T."/>
            <person name="Merkel B.J."/>
            <person name="Hornburger P."/>
            <person name="Mueller R.-W."/>
            <person name="Bruemmer F."/>
            <person name="Labrenz M."/>
            <person name="Spormann A.M."/>
            <person name="Op Den Camp H."/>
            <person name="Overmann J."/>
            <person name="Amann R."/>
            <person name="Jetten M.S.M."/>
            <person name="Mascher T."/>
            <person name="Medema M.H."/>
            <person name="Devos D.P."/>
            <person name="Kaster A.-K."/>
            <person name="Ovreas L."/>
            <person name="Rohde M."/>
            <person name="Galperin M.Y."/>
            <person name="Jogler C."/>
        </authorList>
    </citation>
    <scope>NUCLEOTIDE SEQUENCE [LARGE SCALE GENOMIC DNA]</scope>
    <source>
        <strain evidence="6 7">Pan14r</strain>
    </source>
</reference>
<dbReference type="AlphaFoldDB" id="A0A5C5Y217"/>
<dbReference type="PROSITE" id="PS51764">
    <property type="entry name" value="GH26"/>
    <property type="match status" value="1"/>
</dbReference>
<comment type="caution">
    <text evidence="6">The sequence shown here is derived from an EMBL/GenBank/DDBJ whole genome shotgun (WGS) entry which is preliminary data.</text>
</comment>
<dbReference type="Proteomes" id="UP000317238">
    <property type="component" value="Unassembled WGS sequence"/>
</dbReference>
<dbReference type="PRINTS" id="PR00739">
    <property type="entry name" value="GLHYDRLASE26"/>
</dbReference>
<evidence type="ECO:0000256" key="2">
    <source>
        <dbReference type="ARBA" id="ARBA00022801"/>
    </source>
</evidence>
<comment type="similarity">
    <text evidence="1 4">Belongs to the glycosyl hydrolase 26 family.</text>
</comment>
<evidence type="ECO:0000256" key="1">
    <source>
        <dbReference type="ARBA" id="ARBA00007754"/>
    </source>
</evidence>
<dbReference type="EMBL" id="SJPL01000001">
    <property type="protein sequence ID" value="TWT68849.1"/>
    <property type="molecule type" value="Genomic_DNA"/>
</dbReference>
<accession>A0A5C5Y217</accession>
<protein>
    <submittedName>
        <fullName evidence="6">Mannan endo-1,4-beta-mannosidase</fullName>
        <ecNumber evidence="6">3.2.1.78</ecNumber>
    </submittedName>
</protein>
<evidence type="ECO:0000313" key="7">
    <source>
        <dbReference type="Proteomes" id="UP000317238"/>
    </source>
</evidence>
<evidence type="ECO:0000313" key="6">
    <source>
        <dbReference type="EMBL" id="TWT68849.1"/>
    </source>
</evidence>
<feature type="domain" description="GH26" evidence="5">
    <location>
        <begin position="16"/>
        <end position="349"/>
    </location>
</feature>
<feature type="active site" description="Nucleophile" evidence="4">
    <location>
        <position position="278"/>
    </location>
</feature>
<evidence type="ECO:0000259" key="5">
    <source>
        <dbReference type="PROSITE" id="PS51764"/>
    </source>
</evidence>
<dbReference type="Pfam" id="PF02156">
    <property type="entry name" value="Glyco_hydro_26"/>
    <property type="match status" value="1"/>
</dbReference>
<evidence type="ECO:0000256" key="3">
    <source>
        <dbReference type="ARBA" id="ARBA00023295"/>
    </source>
</evidence>
<proteinExistence type="inferred from homology"/>
<sequence length="364" mass="41779">MGHSTSRGQSDGNATIETRNLYANMKRMSGRGIMVGHQNTQTMFRDGRNFENVPPYPSDCVRAVGEYPAVHGFDFNPVNREHNLIRDEIIDAHLRGGIITISWHAHNPLSGGGHKDRAGNPMREITPGGSANEAWRSELDKKVKFFKGLTVDGVKIPVLFRPFHEHTHNAFWWGVKSCSSEEYVSAYRYTVDYLRDKGVDNLLLVYSPYSVTRTGEEEMRSRYPGDKYVDFLAVDHYGNETYRDGEEPWEVFYREFLENCEITASFAQKHEKPVVIAEIGVRKGLKNSSKTSWYVDLLEMLKSDAHARQFVYMLLWQNGPENYWVPLPGDPHHADFKSFHKDPYTLFETDLPDMYRAPSAETGR</sequence>
<dbReference type="PANTHER" id="PTHR40079">
    <property type="entry name" value="MANNAN ENDO-1,4-BETA-MANNOSIDASE E-RELATED"/>
    <property type="match status" value="1"/>
</dbReference>
<dbReference type="EC" id="3.2.1.78" evidence="6"/>
<dbReference type="PANTHER" id="PTHR40079:SF4">
    <property type="entry name" value="GH26 DOMAIN-CONTAINING PROTEIN-RELATED"/>
    <property type="match status" value="1"/>
</dbReference>
<evidence type="ECO:0000256" key="4">
    <source>
        <dbReference type="PROSITE-ProRule" id="PRU01100"/>
    </source>
</evidence>
<dbReference type="GO" id="GO:0016985">
    <property type="term" value="F:mannan endo-1,4-beta-mannosidase activity"/>
    <property type="evidence" value="ECO:0007669"/>
    <property type="project" value="UniProtKB-EC"/>
</dbReference>
<feature type="active site" description="Proton donor" evidence="4">
    <location>
        <position position="165"/>
    </location>
</feature>
<keyword evidence="7" id="KW-1185">Reference proteome</keyword>
<dbReference type="InterPro" id="IPR000805">
    <property type="entry name" value="Glyco_hydro_26"/>
</dbReference>
<dbReference type="Gene3D" id="3.20.20.80">
    <property type="entry name" value="Glycosidases"/>
    <property type="match status" value="1"/>
</dbReference>
<organism evidence="6 7">
    <name type="scientific">Crateriforma conspicua</name>
    <dbReference type="NCBI Taxonomy" id="2527996"/>
    <lineage>
        <taxon>Bacteria</taxon>
        <taxon>Pseudomonadati</taxon>
        <taxon>Planctomycetota</taxon>
        <taxon>Planctomycetia</taxon>
        <taxon>Planctomycetales</taxon>
        <taxon>Planctomycetaceae</taxon>
        <taxon>Crateriforma</taxon>
    </lineage>
</organism>
<keyword evidence="3 4" id="KW-0326">Glycosidase</keyword>
<dbReference type="InterPro" id="IPR017853">
    <property type="entry name" value="GH"/>
</dbReference>
<dbReference type="GO" id="GO:0006080">
    <property type="term" value="P:substituted mannan metabolic process"/>
    <property type="evidence" value="ECO:0007669"/>
    <property type="project" value="InterPro"/>
</dbReference>
<gene>
    <name evidence="6" type="primary">manA_1</name>
    <name evidence="6" type="ORF">Pan14r_11320</name>
</gene>
<dbReference type="InterPro" id="IPR022790">
    <property type="entry name" value="GH26_dom"/>
</dbReference>
<keyword evidence="2 4" id="KW-0378">Hydrolase</keyword>
<dbReference type="SUPFAM" id="SSF51445">
    <property type="entry name" value="(Trans)glycosidases"/>
    <property type="match status" value="1"/>
</dbReference>